<evidence type="ECO:0000313" key="13">
    <source>
        <dbReference type="Proteomes" id="UP000036987"/>
    </source>
</evidence>
<feature type="compositionally biased region" description="Basic and acidic residues" evidence="10">
    <location>
        <begin position="59"/>
        <end position="69"/>
    </location>
</feature>
<reference evidence="13" key="1">
    <citation type="journal article" date="2016" name="Nature">
        <title>The genome of the seagrass Zostera marina reveals angiosperm adaptation to the sea.</title>
        <authorList>
            <person name="Olsen J.L."/>
            <person name="Rouze P."/>
            <person name="Verhelst B."/>
            <person name="Lin Y.-C."/>
            <person name="Bayer T."/>
            <person name="Collen J."/>
            <person name="Dattolo E."/>
            <person name="De Paoli E."/>
            <person name="Dittami S."/>
            <person name="Maumus F."/>
            <person name="Michel G."/>
            <person name="Kersting A."/>
            <person name="Lauritano C."/>
            <person name="Lohaus R."/>
            <person name="Toepel M."/>
            <person name="Tonon T."/>
            <person name="Vanneste K."/>
            <person name="Amirebrahimi M."/>
            <person name="Brakel J."/>
            <person name="Bostroem C."/>
            <person name="Chovatia M."/>
            <person name="Grimwood J."/>
            <person name="Jenkins J.W."/>
            <person name="Jueterbock A."/>
            <person name="Mraz A."/>
            <person name="Stam W.T."/>
            <person name="Tice H."/>
            <person name="Bornberg-Bauer E."/>
            <person name="Green P.J."/>
            <person name="Pearson G.A."/>
            <person name="Procaccini G."/>
            <person name="Duarte C.M."/>
            <person name="Schmutz J."/>
            <person name="Reusch T.B.H."/>
            <person name="Van de Peer Y."/>
        </authorList>
    </citation>
    <scope>NUCLEOTIDE SEQUENCE [LARGE SCALE GENOMIC DNA]</scope>
    <source>
        <strain evidence="13">cv. Finnish</strain>
    </source>
</reference>
<dbReference type="PANTHER" id="PTHR23075:SF0">
    <property type="entry name" value="ATPASE FAMILY AAA DOMAIN-CONTAINING PROTEIN 3"/>
    <property type="match status" value="1"/>
</dbReference>
<evidence type="ECO:0000256" key="8">
    <source>
        <dbReference type="ARBA" id="ARBA00023136"/>
    </source>
</evidence>
<evidence type="ECO:0000256" key="2">
    <source>
        <dbReference type="ARBA" id="ARBA00004436"/>
    </source>
</evidence>
<accession>A0A0K9PE66</accession>
<keyword evidence="3" id="KW-0547">Nucleotide-binding</keyword>
<keyword evidence="6" id="KW-0175">Coiled coil</keyword>
<dbReference type="Gene3D" id="3.40.50.300">
    <property type="entry name" value="P-loop containing nucleotide triphosphate hydrolases"/>
    <property type="match status" value="1"/>
</dbReference>
<evidence type="ECO:0000256" key="7">
    <source>
        <dbReference type="ARBA" id="ARBA00023128"/>
    </source>
</evidence>
<dbReference type="GO" id="GO:0005743">
    <property type="term" value="C:mitochondrial inner membrane"/>
    <property type="evidence" value="ECO:0007669"/>
    <property type="project" value="UniProtKB-SubCell"/>
</dbReference>
<feature type="compositionally biased region" description="Low complexity" evidence="10">
    <location>
        <begin position="29"/>
        <end position="38"/>
    </location>
</feature>
<evidence type="ECO:0000256" key="9">
    <source>
        <dbReference type="ARBA" id="ARBA00023271"/>
    </source>
</evidence>
<dbReference type="SMART" id="SM00382">
    <property type="entry name" value="AAA"/>
    <property type="match status" value="1"/>
</dbReference>
<dbReference type="AlphaFoldDB" id="A0A0K9PE66"/>
<keyword evidence="8" id="KW-0472">Membrane</keyword>
<feature type="region of interest" description="Disordered" evidence="10">
    <location>
        <begin position="28"/>
        <end position="84"/>
    </location>
</feature>
<feature type="compositionally biased region" description="Basic and acidic residues" evidence="10">
    <location>
        <begin position="172"/>
        <end position="205"/>
    </location>
</feature>
<feature type="domain" description="AAA+ ATPase" evidence="11">
    <location>
        <begin position="392"/>
        <end position="525"/>
    </location>
</feature>
<dbReference type="SUPFAM" id="SSF52540">
    <property type="entry name" value="P-loop containing nucleoside triphosphate hydrolases"/>
    <property type="match status" value="1"/>
</dbReference>
<dbReference type="GO" id="GO:0016887">
    <property type="term" value="F:ATP hydrolysis activity"/>
    <property type="evidence" value="ECO:0007669"/>
    <property type="project" value="InterPro"/>
</dbReference>
<keyword evidence="7" id="KW-0496">Mitochondrion</keyword>
<keyword evidence="4" id="KW-0999">Mitochondrion inner membrane</keyword>
<dbReference type="FunFam" id="3.40.50.300:FF:000595">
    <property type="entry name" value="ATPase family AAA domain-containing protein 3"/>
    <property type="match status" value="1"/>
</dbReference>
<dbReference type="GO" id="GO:0042645">
    <property type="term" value="C:mitochondrial nucleoid"/>
    <property type="evidence" value="ECO:0007669"/>
    <property type="project" value="UniProtKB-SubCell"/>
</dbReference>
<protein>
    <submittedName>
        <fullName evidence="12">Putative AAA family ATPase</fullName>
    </submittedName>
</protein>
<evidence type="ECO:0000256" key="10">
    <source>
        <dbReference type="SAM" id="MobiDB-lite"/>
    </source>
</evidence>
<comment type="subcellular location">
    <subcellularLocation>
        <location evidence="1">Mitochondrion inner membrane</location>
    </subcellularLocation>
    <subcellularLocation>
        <location evidence="2">Mitochondrion matrix</location>
        <location evidence="2">Mitochondrion nucleoid</location>
    </subcellularLocation>
</comment>
<evidence type="ECO:0000256" key="4">
    <source>
        <dbReference type="ARBA" id="ARBA00022792"/>
    </source>
</evidence>
<dbReference type="InterPro" id="IPR021911">
    <property type="entry name" value="ATAD3_N"/>
</dbReference>
<evidence type="ECO:0000256" key="1">
    <source>
        <dbReference type="ARBA" id="ARBA00004273"/>
    </source>
</evidence>
<evidence type="ECO:0000259" key="11">
    <source>
        <dbReference type="SMART" id="SM00382"/>
    </source>
</evidence>
<organism evidence="12 13">
    <name type="scientific">Zostera marina</name>
    <name type="common">Eelgrass</name>
    <dbReference type="NCBI Taxonomy" id="29655"/>
    <lineage>
        <taxon>Eukaryota</taxon>
        <taxon>Viridiplantae</taxon>
        <taxon>Streptophyta</taxon>
        <taxon>Embryophyta</taxon>
        <taxon>Tracheophyta</taxon>
        <taxon>Spermatophyta</taxon>
        <taxon>Magnoliopsida</taxon>
        <taxon>Liliopsida</taxon>
        <taxon>Zosteraceae</taxon>
        <taxon>Zostera</taxon>
    </lineage>
</organism>
<feature type="region of interest" description="Disordered" evidence="10">
    <location>
        <begin position="172"/>
        <end position="215"/>
    </location>
</feature>
<name>A0A0K9PE66_ZOSMR</name>
<dbReference type="InterPro" id="IPR003593">
    <property type="entry name" value="AAA+_ATPase"/>
</dbReference>
<dbReference type="STRING" id="29655.A0A0K9PE66"/>
<keyword evidence="5" id="KW-0067">ATP-binding</keyword>
<sequence>MIASRIVTAVSGVVASTIFTTEHVNADGSFSFNPFRSSPRPPSPEVIPPDGDDTESGDFQEKEDTEKRVRNNNPRTTAAGFDPRALEKGAKALREINNSSNVKKVFELRNTQEETKQSDALAKKTQFQAIQTQHETERQRVIYDEQKKLAQQKAQAKAEMARYEDELARKRLHAENENQQTRNRELVKMQEDSSIRQENSRRATEEQIQAQRRQTEREKAEIERVTIRVRALAEAEGRAHEAKLAEEVNKRMLVERASAEREKWVAAINTAFDHIGGGLRAILTDQNKLVVAVGGTTALAAGIYSTREGARVIWGYIDRILGQPSLIRESSRGKYPWSGMFSRLMSSTSNKVEGINGKTGDRFGDVILNPFLQNRIEQLACATSNTKSHQAPFRNMLFYGPPGTGKTMVARELARKSGLDYALMTGGDVAPLGSQAVTKIHQLFDWAKKSQRGLLLFIDEADAFLCERNKTYMSEAQRSALNALLFRTGDQSKDIVLALATNRPGDLDSAVTDRIDEVLEFPLPGEDERFKLVKLYLNKYIAKAGEQKSSWVNLWGKQRNKIEIKNISDDLVRDAAIKTEDFSGREIAKLMASVQAAVYGSKECVLDPSLFREVVDYKVAEHQQRKKLVAVHDNISK</sequence>
<dbReference type="InterPro" id="IPR027417">
    <property type="entry name" value="P-loop_NTPase"/>
</dbReference>
<dbReference type="Pfam" id="PF00004">
    <property type="entry name" value="AAA"/>
    <property type="match status" value="1"/>
</dbReference>
<keyword evidence="9" id="KW-1135">Mitochondrion nucleoid</keyword>
<proteinExistence type="predicted"/>
<dbReference type="OMA" id="MYFNEYV"/>
<evidence type="ECO:0000256" key="6">
    <source>
        <dbReference type="ARBA" id="ARBA00023054"/>
    </source>
</evidence>
<dbReference type="GO" id="GO:0005739">
    <property type="term" value="C:mitochondrion"/>
    <property type="evidence" value="ECO:0000318"/>
    <property type="project" value="GO_Central"/>
</dbReference>
<keyword evidence="13" id="KW-1185">Reference proteome</keyword>
<evidence type="ECO:0000256" key="5">
    <source>
        <dbReference type="ARBA" id="ARBA00022840"/>
    </source>
</evidence>
<dbReference type="GO" id="GO:0007005">
    <property type="term" value="P:mitochondrion organization"/>
    <property type="evidence" value="ECO:0000318"/>
    <property type="project" value="GO_Central"/>
</dbReference>
<dbReference type="Pfam" id="PF12037">
    <property type="entry name" value="ATAD3_N"/>
    <property type="match status" value="1"/>
</dbReference>
<dbReference type="GO" id="GO:0005524">
    <property type="term" value="F:ATP binding"/>
    <property type="evidence" value="ECO:0007669"/>
    <property type="project" value="UniProtKB-KW"/>
</dbReference>
<evidence type="ECO:0000256" key="3">
    <source>
        <dbReference type="ARBA" id="ARBA00022741"/>
    </source>
</evidence>
<dbReference type="EMBL" id="LFYR01000915">
    <property type="protein sequence ID" value="KMZ67358.1"/>
    <property type="molecule type" value="Genomic_DNA"/>
</dbReference>
<dbReference type="Proteomes" id="UP000036987">
    <property type="component" value="Unassembled WGS sequence"/>
</dbReference>
<gene>
    <name evidence="12" type="ORF">ZOSMA_26G01080</name>
</gene>
<dbReference type="InterPro" id="IPR003959">
    <property type="entry name" value="ATPase_AAA_core"/>
</dbReference>
<dbReference type="OrthoDB" id="199596at2759"/>
<evidence type="ECO:0000313" key="12">
    <source>
        <dbReference type="EMBL" id="KMZ67358.1"/>
    </source>
</evidence>
<comment type="caution">
    <text evidence="12">The sequence shown here is derived from an EMBL/GenBank/DDBJ whole genome shotgun (WGS) entry which is preliminary data.</text>
</comment>
<dbReference type="PANTHER" id="PTHR23075">
    <property type="entry name" value="PUTATIVE ATP-ASE"/>
    <property type="match status" value="1"/>
</dbReference>